<dbReference type="InterPro" id="IPR002181">
    <property type="entry name" value="Fibrinogen_a/b/g_C_dom"/>
</dbReference>
<dbReference type="InterPro" id="IPR020837">
    <property type="entry name" value="Fibrinogen_CS"/>
</dbReference>
<dbReference type="Proteomes" id="UP001054837">
    <property type="component" value="Unassembled WGS sequence"/>
</dbReference>
<dbReference type="AlphaFoldDB" id="A0AAV4NI99"/>
<proteinExistence type="predicted"/>
<dbReference type="GO" id="GO:0030246">
    <property type="term" value="F:carbohydrate binding"/>
    <property type="evidence" value="ECO:0007669"/>
    <property type="project" value="UniProtKB-ARBA"/>
</dbReference>
<evidence type="ECO:0000256" key="3">
    <source>
        <dbReference type="ARBA" id="ARBA00053344"/>
    </source>
</evidence>
<keyword evidence="6" id="KW-1185">Reference proteome</keyword>
<keyword evidence="2" id="KW-1015">Disulfide bond</keyword>
<keyword evidence="1" id="KW-0106">Calcium</keyword>
<dbReference type="PANTHER" id="PTHR19143:SF458">
    <property type="entry name" value="FIBRINOGEN C-TERMINAL DOMAIN-CONTAINING PROTEIN-RELATED"/>
    <property type="match status" value="1"/>
</dbReference>
<dbReference type="SMART" id="SM00186">
    <property type="entry name" value="FBG"/>
    <property type="match status" value="1"/>
</dbReference>
<gene>
    <name evidence="5" type="ORF">CDAR_607201</name>
</gene>
<dbReference type="InterPro" id="IPR050373">
    <property type="entry name" value="Fibrinogen_C-term_domain"/>
</dbReference>
<comment type="caution">
    <text evidence="5">The sequence shown here is derived from an EMBL/GenBank/DDBJ whole genome shotgun (WGS) entry which is preliminary data.</text>
</comment>
<name>A0AAV4NI99_9ARAC</name>
<dbReference type="SUPFAM" id="SSF56496">
    <property type="entry name" value="Fibrinogen C-terminal domain-like"/>
    <property type="match status" value="1"/>
</dbReference>
<dbReference type="GO" id="GO:0005615">
    <property type="term" value="C:extracellular space"/>
    <property type="evidence" value="ECO:0007669"/>
    <property type="project" value="TreeGrafter"/>
</dbReference>
<dbReference type="Pfam" id="PF00147">
    <property type="entry name" value="Fibrinogen_C"/>
    <property type="match status" value="1"/>
</dbReference>
<dbReference type="PANTHER" id="PTHR19143">
    <property type="entry name" value="FIBRINOGEN/TENASCIN/ANGIOPOEITIN"/>
    <property type="match status" value="1"/>
</dbReference>
<evidence type="ECO:0000313" key="5">
    <source>
        <dbReference type="EMBL" id="GIX84475.1"/>
    </source>
</evidence>
<reference evidence="5 6" key="1">
    <citation type="submission" date="2021-06" db="EMBL/GenBank/DDBJ databases">
        <title>Caerostris darwini draft genome.</title>
        <authorList>
            <person name="Kono N."/>
            <person name="Arakawa K."/>
        </authorList>
    </citation>
    <scope>NUCLEOTIDE SEQUENCE [LARGE SCALE GENOMIC DNA]</scope>
</reference>
<evidence type="ECO:0000313" key="6">
    <source>
        <dbReference type="Proteomes" id="UP001054837"/>
    </source>
</evidence>
<dbReference type="InterPro" id="IPR014716">
    <property type="entry name" value="Fibrinogen_a/b/g_C_1"/>
</dbReference>
<dbReference type="NCBIfam" id="NF040941">
    <property type="entry name" value="GGGWT_bact"/>
    <property type="match status" value="1"/>
</dbReference>
<dbReference type="Gene3D" id="3.90.215.10">
    <property type="entry name" value="Gamma Fibrinogen, chain A, domain 1"/>
    <property type="match status" value="1"/>
</dbReference>
<organism evidence="5 6">
    <name type="scientific">Caerostris darwini</name>
    <dbReference type="NCBI Taxonomy" id="1538125"/>
    <lineage>
        <taxon>Eukaryota</taxon>
        <taxon>Metazoa</taxon>
        <taxon>Ecdysozoa</taxon>
        <taxon>Arthropoda</taxon>
        <taxon>Chelicerata</taxon>
        <taxon>Arachnida</taxon>
        <taxon>Araneae</taxon>
        <taxon>Araneomorphae</taxon>
        <taxon>Entelegynae</taxon>
        <taxon>Araneoidea</taxon>
        <taxon>Araneidae</taxon>
        <taxon>Caerostris</taxon>
    </lineage>
</organism>
<dbReference type="FunFam" id="3.90.215.10:FF:000001">
    <property type="entry name" value="Tenascin isoform 1"/>
    <property type="match status" value="1"/>
</dbReference>
<evidence type="ECO:0000259" key="4">
    <source>
        <dbReference type="PROSITE" id="PS51406"/>
    </source>
</evidence>
<comment type="function">
    <text evidence="3">Lectin involved in innate immunity. Agglutinates all types of human erythrocytes, Gram-positive and Gram-negative bacteria. Has a stronger agglutinating activity towards Gram-negative bacteria than towards Gram-positive bacteria. Specifically recognizes acetyl group-containing substances on agglutinated cells. The hemagglutinating activity was inhibited by EDTA, acetyl group-containing mono- and disaccharides, N-acetyl derivatives of amino acids, other acetyl group-containing substances, propionamide and benzamide. Enhances the antimicrobial activity of big defensin against Gram-positive bacteria but not against Gram-negative bacteria.</text>
</comment>
<dbReference type="EMBL" id="BPLQ01001721">
    <property type="protein sequence ID" value="GIX84475.1"/>
    <property type="molecule type" value="Genomic_DNA"/>
</dbReference>
<dbReference type="GO" id="GO:0098609">
    <property type="term" value="P:cell-cell adhesion"/>
    <property type="evidence" value="ECO:0007669"/>
    <property type="project" value="UniProtKB-ARBA"/>
</dbReference>
<evidence type="ECO:0000256" key="2">
    <source>
        <dbReference type="ARBA" id="ARBA00023157"/>
    </source>
</evidence>
<accession>A0AAV4NI99</accession>
<dbReference type="CDD" id="cd00087">
    <property type="entry name" value="FReD"/>
    <property type="match status" value="1"/>
</dbReference>
<sequence>MIGKLLSKHGNTVLRFIKPARRLLLFKFYYMKGNNSETTSFIMYLFLYSILLLPLFTQSLGNETSICETRVKSASYLDAAVDLISKAKEYFPVCPTLANTTGKPMDCEEMLRSGRNKSGVYVIWPKSRVTEEKPLEVYCDMETDGGGWTVIQRRGNFQRPQDYFFKDWASYKTGFGDIEKDFWLGNDNIFALSNQRLYSIRFDLKAVDGEKRYAFYDTFWIDDENNKYTLHIQDYSGDAGDSMIAQHNNQKFSTKDQENDNQKDQNCAQLYKGGWWYNTCHHANLNGLYLRGQHESFADGVNWHSWKGYKESLDTDEMKIRPKNFRKHLATDETPQYR</sequence>
<protein>
    <submittedName>
        <fullName evidence="5">Techylectin-5A</fullName>
    </submittedName>
</protein>
<evidence type="ECO:0000256" key="1">
    <source>
        <dbReference type="ARBA" id="ARBA00022837"/>
    </source>
</evidence>
<dbReference type="PROSITE" id="PS00514">
    <property type="entry name" value="FIBRINOGEN_C_1"/>
    <property type="match status" value="1"/>
</dbReference>
<dbReference type="InterPro" id="IPR036056">
    <property type="entry name" value="Fibrinogen-like_C"/>
</dbReference>
<dbReference type="PROSITE" id="PS51406">
    <property type="entry name" value="FIBRINOGEN_C_2"/>
    <property type="match status" value="1"/>
</dbReference>
<feature type="domain" description="Fibrinogen C-terminal" evidence="4">
    <location>
        <begin position="98"/>
        <end position="324"/>
    </location>
</feature>